<dbReference type="EMBL" id="BTGU01000008">
    <property type="protein sequence ID" value="GMN38410.1"/>
    <property type="molecule type" value="Genomic_DNA"/>
</dbReference>
<sequence length="94" mass="10959">MAEISMGDPPPKELPTENTARQKVQSWRRRDRRKERTDLLRRFYGGPVGLTWKRSAIAFTALEIGGVEGDRSDDDQSDNDRREDGRQRSEVRRE</sequence>
<proteinExistence type="predicted"/>
<gene>
    <name evidence="2" type="ORF">TIFTF001_007642</name>
</gene>
<feature type="compositionally biased region" description="Polar residues" evidence="1">
    <location>
        <begin position="16"/>
        <end position="25"/>
    </location>
</feature>
<dbReference type="Proteomes" id="UP001187192">
    <property type="component" value="Unassembled WGS sequence"/>
</dbReference>
<protein>
    <submittedName>
        <fullName evidence="2">Uncharacterized protein</fullName>
    </submittedName>
</protein>
<dbReference type="AlphaFoldDB" id="A0AA88CZU6"/>
<feature type="compositionally biased region" description="Basic and acidic residues" evidence="1">
    <location>
        <begin position="78"/>
        <end position="94"/>
    </location>
</feature>
<feature type="region of interest" description="Disordered" evidence="1">
    <location>
        <begin position="1"/>
        <end position="33"/>
    </location>
</feature>
<accession>A0AA88CZU6</accession>
<comment type="caution">
    <text evidence="2">The sequence shown here is derived from an EMBL/GenBank/DDBJ whole genome shotgun (WGS) entry which is preliminary data.</text>
</comment>
<evidence type="ECO:0000313" key="3">
    <source>
        <dbReference type="Proteomes" id="UP001187192"/>
    </source>
</evidence>
<reference evidence="2" key="1">
    <citation type="submission" date="2023-07" db="EMBL/GenBank/DDBJ databases">
        <title>draft genome sequence of fig (Ficus carica).</title>
        <authorList>
            <person name="Takahashi T."/>
            <person name="Nishimura K."/>
        </authorList>
    </citation>
    <scope>NUCLEOTIDE SEQUENCE</scope>
</reference>
<organism evidence="2 3">
    <name type="scientific">Ficus carica</name>
    <name type="common">Common fig</name>
    <dbReference type="NCBI Taxonomy" id="3494"/>
    <lineage>
        <taxon>Eukaryota</taxon>
        <taxon>Viridiplantae</taxon>
        <taxon>Streptophyta</taxon>
        <taxon>Embryophyta</taxon>
        <taxon>Tracheophyta</taxon>
        <taxon>Spermatophyta</taxon>
        <taxon>Magnoliopsida</taxon>
        <taxon>eudicotyledons</taxon>
        <taxon>Gunneridae</taxon>
        <taxon>Pentapetalae</taxon>
        <taxon>rosids</taxon>
        <taxon>fabids</taxon>
        <taxon>Rosales</taxon>
        <taxon>Moraceae</taxon>
        <taxon>Ficeae</taxon>
        <taxon>Ficus</taxon>
    </lineage>
</organism>
<evidence type="ECO:0000313" key="2">
    <source>
        <dbReference type="EMBL" id="GMN38410.1"/>
    </source>
</evidence>
<keyword evidence="3" id="KW-1185">Reference proteome</keyword>
<feature type="region of interest" description="Disordered" evidence="1">
    <location>
        <begin position="64"/>
        <end position="94"/>
    </location>
</feature>
<name>A0AA88CZU6_FICCA</name>
<evidence type="ECO:0000256" key="1">
    <source>
        <dbReference type="SAM" id="MobiDB-lite"/>
    </source>
</evidence>